<dbReference type="EMBL" id="KZ824275">
    <property type="protein sequence ID" value="RAL14358.1"/>
    <property type="molecule type" value="Genomic_DNA"/>
</dbReference>
<sequence length="278" mass="32890">MSRPTEFPRFQELPTELRVMIWEMSLPEIPSPRSCVGTLVHTATQNWKSGSLEIKPRLRGFGEIPIPALIWVNDEARQLAMSWARKKQHNWFPMVINNDKYRLWFDGLRRVFTMRYQYEVDITSNDMVYVSQKSYNTVRSLMEEAHRTSRSWQYHRLAVPLDVLRSDINALRVLYQCFEFLGHVYVVVNPMPAKVRLKDWWAFDPEYWLEGKHISILGNKAHGSTNWPRFPGLVLWNDFPPMFDQEVYDLIDEANRRIIASERVFRIVPIRAQIFGGT</sequence>
<evidence type="ECO:0000313" key="2">
    <source>
        <dbReference type="EMBL" id="RAL14358.1"/>
    </source>
</evidence>
<dbReference type="PANTHER" id="PTHR35910">
    <property type="entry name" value="2EXR DOMAIN-CONTAINING PROTEIN"/>
    <property type="match status" value="1"/>
</dbReference>
<dbReference type="PANTHER" id="PTHR35910:SF6">
    <property type="entry name" value="2EXR DOMAIN-CONTAINING PROTEIN"/>
    <property type="match status" value="1"/>
</dbReference>
<dbReference type="InterPro" id="IPR045518">
    <property type="entry name" value="2EXR"/>
</dbReference>
<dbReference type="Proteomes" id="UP000248961">
    <property type="component" value="Unassembled WGS sequence"/>
</dbReference>
<keyword evidence="3" id="KW-1185">Reference proteome</keyword>
<gene>
    <name evidence="2" type="ORF">BO97DRAFT_412673</name>
</gene>
<reference evidence="2 3" key="1">
    <citation type="submission" date="2018-02" db="EMBL/GenBank/DDBJ databases">
        <title>The genomes of Aspergillus section Nigri reveals drivers in fungal speciation.</title>
        <authorList>
            <consortium name="DOE Joint Genome Institute"/>
            <person name="Vesth T.C."/>
            <person name="Nybo J."/>
            <person name="Theobald S."/>
            <person name="Brandl J."/>
            <person name="Frisvad J.C."/>
            <person name="Nielsen K.F."/>
            <person name="Lyhne E.K."/>
            <person name="Kogle M.E."/>
            <person name="Kuo A."/>
            <person name="Riley R."/>
            <person name="Clum A."/>
            <person name="Nolan M."/>
            <person name="Lipzen A."/>
            <person name="Salamov A."/>
            <person name="Henrissat B."/>
            <person name="Wiebenga A."/>
            <person name="De vries R.P."/>
            <person name="Grigoriev I.V."/>
            <person name="Mortensen U.H."/>
            <person name="Andersen M.R."/>
            <person name="Baker S.E."/>
        </authorList>
    </citation>
    <scope>NUCLEOTIDE SEQUENCE [LARGE SCALE GENOMIC DNA]</scope>
    <source>
        <strain evidence="2 3">CBS 101889</strain>
    </source>
</reference>
<evidence type="ECO:0000313" key="3">
    <source>
        <dbReference type="Proteomes" id="UP000248961"/>
    </source>
</evidence>
<name>A0A395I590_ASPHC</name>
<dbReference type="AlphaFoldDB" id="A0A395I590"/>
<dbReference type="OrthoDB" id="3546385at2759"/>
<evidence type="ECO:0000259" key="1">
    <source>
        <dbReference type="Pfam" id="PF20150"/>
    </source>
</evidence>
<dbReference type="GeneID" id="37200540"/>
<proteinExistence type="predicted"/>
<dbReference type="Pfam" id="PF20150">
    <property type="entry name" value="2EXR"/>
    <property type="match status" value="1"/>
</dbReference>
<organism evidence="2 3">
    <name type="scientific">Aspergillus homomorphus (strain CBS 101889)</name>
    <dbReference type="NCBI Taxonomy" id="1450537"/>
    <lineage>
        <taxon>Eukaryota</taxon>
        <taxon>Fungi</taxon>
        <taxon>Dikarya</taxon>
        <taxon>Ascomycota</taxon>
        <taxon>Pezizomycotina</taxon>
        <taxon>Eurotiomycetes</taxon>
        <taxon>Eurotiomycetidae</taxon>
        <taxon>Eurotiales</taxon>
        <taxon>Aspergillaceae</taxon>
        <taxon>Aspergillus</taxon>
        <taxon>Aspergillus subgen. Circumdati</taxon>
    </lineage>
</organism>
<accession>A0A395I590</accession>
<protein>
    <recommendedName>
        <fullName evidence="1">2EXR domain-containing protein</fullName>
    </recommendedName>
</protein>
<dbReference type="RefSeq" id="XP_025553512.1">
    <property type="nucleotide sequence ID" value="XM_025696251.1"/>
</dbReference>
<feature type="domain" description="2EXR" evidence="1">
    <location>
        <begin position="7"/>
        <end position="106"/>
    </location>
</feature>
<dbReference type="VEuPathDB" id="FungiDB:BO97DRAFT_412673"/>